<sequence length="277" mass="31288">MSEIIQQTSKPRTRSTMKQEFRKLGLKEGSTVIVHSSLSSLGWVVGGAVAVVQALMDVVEETGTIVMPTHTAELSDPSEWANPPVPESWWATIREEMPAFHPSYTPTFYMGKIAETFRTFPGVVRSNHPFVSFAAWGKLSEDITMDHSLSYGLGEDSPLGRLYEYDGQVLLLGVGYDNNTSFHLGEHHAPHQQQIVRSAPIEVRGQRVWKRYADIEYKDELFVQIGQDFEEHHQVRTGMVGSATTKLFGARDAVDFCQSWLREKDEMTIKRLIELES</sequence>
<dbReference type="GO" id="GO:0046353">
    <property type="term" value="F:aminoglycoside 3-N-acetyltransferase activity"/>
    <property type="evidence" value="ECO:0007669"/>
    <property type="project" value="UniProtKB-EC"/>
</dbReference>
<gene>
    <name evidence="5" type="ORF">N781_11780</name>
</gene>
<comment type="catalytic activity">
    <reaction evidence="4">
        <text>a 2-deoxystreptamine antibiotic + acetyl-CoA = an N(3)-acetyl-2-deoxystreptamine antibiotic + CoA + H(+)</text>
        <dbReference type="Rhea" id="RHEA:12665"/>
        <dbReference type="ChEBI" id="CHEBI:15378"/>
        <dbReference type="ChEBI" id="CHEBI:57287"/>
        <dbReference type="ChEBI" id="CHEBI:57288"/>
        <dbReference type="ChEBI" id="CHEBI:57921"/>
        <dbReference type="ChEBI" id="CHEBI:77452"/>
        <dbReference type="EC" id="2.3.1.81"/>
    </reaction>
</comment>
<dbReference type="Pfam" id="PF02522">
    <property type="entry name" value="Antibiotic_NAT"/>
    <property type="match status" value="1"/>
</dbReference>
<dbReference type="GO" id="GO:0046677">
    <property type="term" value="P:response to antibiotic"/>
    <property type="evidence" value="ECO:0007669"/>
    <property type="project" value="UniProtKB-KW"/>
</dbReference>
<proteinExistence type="inferred from homology"/>
<name>A0A0A5GIL8_9BACI</name>
<dbReference type="STRING" id="1385510.GCA_000425205_01412"/>
<dbReference type="OrthoDB" id="7330654at2"/>
<dbReference type="AlphaFoldDB" id="A0A0A5GIL8"/>
<keyword evidence="3 4" id="KW-0012">Acyltransferase</keyword>
<evidence type="ECO:0000313" key="5">
    <source>
        <dbReference type="EMBL" id="KGX93091.1"/>
    </source>
</evidence>
<dbReference type="EMBL" id="AVPE01000003">
    <property type="protein sequence ID" value="KGX93091.1"/>
    <property type="molecule type" value="Genomic_DNA"/>
</dbReference>
<dbReference type="InterPro" id="IPR003679">
    <property type="entry name" value="Amioglycoside_AcTrfase"/>
</dbReference>
<evidence type="ECO:0000313" key="6">
    <source>
        <dbReference type="Proteomes" id="UP000030528"/>
    </source>
</evidence>
<keyword evidence="4" id="KW-0046">Antibiotic resistance</keyword>
<comment type="similarity">
    <text evidence="1 4">Belongs to the antibiotic N-acetyltransferase family.</text>
</comment>
<dbReference type="Proteomes" id="UP000030528">
    <property type="component" value="Unassembled WGS sequence"/>
</dbReference>
<comment type="caution">
    <text evidence="5">The sequence shown here is derived from an EMBL/GenBank/DDBJ whole genome shotgun (WGS) entry which is preliminary data.</text>
</comment>
<evidence type="ECO:0000256" key="3">
    <source>
        <dbReference type="ARBA" id="ARBA00023315"/>
    </source>
</evidence>
<dbReference type="PANTHER" id="PTHR11104:SF0">
    <property type="entry name" value="SPBETA PROPHAGE-DERIVED AMINOGLYCOSIDE N(3')-ACETYLTRANSFERASE-LIKE PROTEIN YOKD"/>
    <property type="match status" value="1"/>
</dbReference>
<dbReference type="SUPFAM" id="SSF110710">
    <property type="entry name" value="TTHA0583/YokD-like"/>
    <property type="match status" value="1"/>
</dbReference>
<evidence type="ECO:0000256" key="2">
    <source>
        <dbReference type="ARBA" id="ARBA00022679"/>
    </source>
</evidence>
<dbReference type="InterPro" id="IPR028345">
    <property type="entry name" value="Antibiotic_NAT-like"/>
</dbReference>
<protein>
    <recommendedName>
        <fullName evidence="4">Aminoglycoside N(3)-acetyltransferase</fullName>
        <ecNumber evidence="4">2.3.1.-</ecNumber>
    </recommendedName>
</protein>
<evidence type="ECO:0000256" key="4">
    <source>
        <dbReference type="RuleBase" id="RU365031"/>
    </source>
</evidence>
<dbReference type="EC" id="2.3.1.-" evidence="4"/>
<reference evidence="5 6" key="1">
    <citation type="submission" date="2013-08" db="EMBL/GenBank/DDBJ databases">
        <authorList>
            <person name="Huang J."/>
            <person name="Wang G."/>
        </authorList>
    </citation>
    <scope>NUCLEOTIDE SEQUENCE [LARGE SCALE GENOMIC DNA]</scope>
    <source>
        <strain evidence="5 6">JSM 076056</strain>
    </source>
</reference>
<accession>A0A0A5GIL8</accession>
<keyword evidence="6" id="KW-1185">Reference proteome</keyword>
<keyword evidence="2 4" id="KW-0808">Transferase</keyword>
<dbReference type="PANTHER" id="PTHR11104">
    <property type="entry name" value="AMINOGLYCOSIDE N3-ACETYLTRANSFERASE"/>
    <property type="match status" value="1"/>
</dbReference>
<evidence type="ECO:0000256" key="1">
    <source>
        <dbReference type="ARBA" id="ARBA00006383"/>
    </source>
</evidence>
<dbReference type="eggNOG" id="COG2746">
    <property type="taxonomic scope" value="Bacteria"/>
</dbReference>
<organism evidence="5 6">
    <name type="scientific">Pontibacillus halophilus JSM 076056 = DSM 19796</name>
    <dbReference type="NCBI Taxonomy" id="1385510"/>
    <lineage>
        <taxon>Bacteria</taxon>
        <taxon>Bacillati</taxon>
        <taxon>Bacillota</taxon>
        <taxon>Bacilli</taxon>
        <taxon>Bacillales</taxon>
        <taxon>Bacillaceae</taxon>
        <taxon>Pontibacillus</taxon>
    </lineage>
</organism>